<dbReference type="InterPro" id="IPR014906">
    <property type="entry name" value="PRP4-like"/>
</dbReference>
<keyword evidence="4" id="KW-0507">mRNA processing</keyword>
<feature type="compositionally biased region" description="Basic and acidic residues" evidence="8">
    <location>
        <begin position="42"/>
        <end position="57"/>
    </location>
</feature>
<evidence type="ECO:0000256" key="4">
    <source>
        <dbReference type="ARBA" id="ARBA00022664"/>
    </source>
</evidence>
<dbReference type="Proteomes" id="UP000319731">
    <property type="component" value="Unassembled WGS sequence"/>
</dbReference>
<keyword evidence="5" id="KW-0747">Spliceosome</keyword>
<dbReference type="GO" id="GO:0071021">
    <property type="term" value="C:U2-type post-spliceosomal complex"/>
    <property type="evidence" value="ECO:0007669"/>
    <property type="project" value="TreeGrafter"/>
</dbReference>
<dbReference type="Gene3D" id="4.10.280.110">
    <property type="entry name" value="Pre-mRNA processing factor 4 domain"/>
    <property type="match status" value="1"/>
</dbReference>
<dbReference type="InterPro" id="IPR036285">
    <property type="entry name" value="PRP4-like_sf"/>
</dbReference>
<feature type="compositionally biased region" description="Polar residues" evidence="8">
    <location>
        <begin position="60"/>
        <end position="82"/>
    </location>
</feature>
<evidence type="ECO:0000256" key="3">
    <source>
        <dbReference type="ARBA" id="ARBA00018242"/>
    </source>
</evidence>
<evidence type="ECO:0000256" key="5">
    <source>
        <dbReference type="ARBA" id="ARBA00022728"/>
    </source>
</evidence>
<dbReference type="GO" id="GO:0005682">
    <property type="term" value="C:U5 snRNP"/>
    <property type="evidence" value="ECO:0007669"/>
    <property type="project" value="TreeGrafter"/>
</dbReference>
<comment type="subcellular location">
    <subcellularLocation>
        <location evidence="1">Nucleus</location>
    </subcellularLocation>
</comment>
<dbReference type="SMART" id="SM00500">
    <property type="entry name" value="SFM"/>
    <property type="match status" value="1"/>
</dbReference>
<dbReference type="InterPro" id="IPR004098">
    <property type="entry name" value="Prp18"/>
</dbReference>
<dbReference type="PANTHER" id="PTHR13007:SF19">
    <property type="entry name" value="PRE-MRNA-SPLICING FACTOR 18"/>
    <property type="match status" value="1"/>
</dbReference>
<dbReference type="Gene3D" id="1.20.940.10">
    <property type="entry name" value="Functional domain of the splicing factor Prp18"/>
    <property type="match status" value="1"/>
</dbReference>
<protein>
    <recommendedName>
        <fullName evidence="3">Pre-mRNA-splicing factor 18</fullName>
    </recommendedName>
</protein>
<accession>A0A507C083</accession>
<comment type="caution">
    <text evidence="10">The sequence shown here is derived from an EMBL/GenBank/DDBJ whole genome shotgun (WGS) entry which is preliminary data.</text>
</comment>
<dbReference type="GO" id="GO:0000350">
    <property type="term" value="P:generation of catalytic spliceosome for second transesterification step"/>
    <property type="evidence" value="ECO:0007669"/>
    <property type="project" value="TreeGrafter"/>
</dbReference>
<dbReference type="SUPFAM" id="SSF47938">
    <property type="entry name" value="Functional domain of the splicing factor Prp18"/>
    <property type="match status" value="1"/>
</dbReference>
<feature type="region of interest" description="Disordered" evidence="8">
    <location>
        <begin position="42"/>
        <end position="87"/>
    </location>
</feature>
<name>A0A507C083_9FUNG</name>
<dbReference type="Pfam" id="PF02840">
    <property type="entry name" value="Prp18"/>
    <property type="match status" value="1"/>
</dbReference>
<gene>
    <name evidence="10" type="ORF">SmJEL517_g02800</name>
</gene>
<dbReference type="InterPro" id="IPR039979">
    <property type="entry name" value="PRPF18"/>
</dbReference>
<keyword evidence="7" id="KW-0539">Nucleus</keyword>
<dbReference type="AlphaFoldDB" id="A0A507C083"/>
<dbReference type="PANTHER" id="PTHR13007">
    <property type="entry name" value="PRE-MRNA SPLICING FACTOR-RELATED"/>
    <property type="match status" value="1"/>
</dbReference>
<dbReference type="GO" id="GO:0046540">
    <property type="term" value="C:U4/U6 x U5 tri-snRNP complex"/>
    <property type="evidence" value="ECO:0007669"/>
    <property type="project" value="TreeGrafter"/>
</dbReference>
<evidence type="ECO:0000256" key="8">
    <source>
        <dbReference type="SAM" id="MobiDB-lite"/>
    </source>
</evidence>
<evidence type="ECO:0000256" key="7">
    <source>
        <dbReference type="ARBA" id="ARBA00023242"/>
    </source>
</evidence>
<keyword evidence="11" id="KW-1185">Reference proteome</keyword>
<feature type="region of interest" description="Disordered" evidence="8">
    <location>
        <begin position="1"/>
        <end position="22"/>
    </location>
</feature>
<evidence type="ECO:0000256" key="6">
    <source>
        <dbReference type="ARBA" id="ARBA00023187"/>
    </source>
</evidence>
<keyword evidence="6" id="KW-0508">mRNA splicing</keyword>
<dbReference type="EMBL" id="QEAO01000013">
    <property type="protein sequence ID" value="TPX34487.1"/>
    <property type="molecule type" value="Genomic_DNA"/>
</dbReference>
<proteinExistence type="inferred from homology"/>
<dbReference type="Pfam" id="PF08799">
    <property type="entry name" value="PRP4"/>
    <property type="match status" value="1"/>
</dbReference>
<reference evidence="10 11" key="1">
    <citation type="journal article" date="2019" name="Sci. Rep.">
        <title>Comparative genomics of chytrid fungi reveal insights into the obligate biotrophic and pathogenic lifestyle of Synchytrium endobioticum.</title>
        <authorList>
            <person name="van de Vossenberg B.T.L.H."/>
            <person name="Warris S."/>
            <person name="Nguyen H.D.T."/>
            <person name="van Gent-Pelzer M.P.E."/>
            <person name="Joly D.L."/>
            <person name="van de Geest H.C."/>
            <person name="Bonants P.J.M."/>
            <person name="Smith D.S."/>
            <person name="Levesque C.A."/>
            <person name="van der Lee T.A.J."/>
        </authorList>
    </citation>
    <scope>NUCLEOTIDE SEQUENCE [LARGE SCALE GENOMIC DNA]</scope>
    <source>
        <strain evidence="10 11">JEL517</strain>
    </source>
</reference>
<sequence length="355" mass="41491">MGDLLKREIERKRKEREETAQKLGVTDKKYIKRGDLERLRQDEYRQEQERKDQERLLKQGIQQQSLASKSAPGTSSNVPDNTDPNDAEYTLTEDEIIRRLRAIEQPIRLFAESDKERYKRLRTVESHLDERRGHEGQGNDWRKAMETTNKELTSALLSKGGTTDDDAARKRKKLDVDEDAVQVDTTSISLELYEREPDTCRRLVRMYLTRMLNEWESDLKGRGDEWKSSGQGRMQIATMNQSLEYMKPFFKGLKKREVPLDVEAKIAEICHWVQEREYQTANDVYLRMSIGNAPWPIGVTMVGIHERSGREKIFSSQIAHALNDETQRKWIQSIKRLMTWAQQKYPPADLSKLMG</sequence>
<organism evidence="10 11">
    <name type="scientific">Synchytrium microbalum</name>
    <dbReference type="NCBI Taxonomy" id="1806994"/>
    <lineage>
        <taxon>Eukaryota</taxon>
        <taxon>Fungi</taxon>
        <taxon>Fungi incertae sedis</taxon>
        <taxon>Chytridiomycota</taxon>
        <taxon>Chytridiomycota incertae sedis</taxon>
        <taxon>Chytridiomycetes</taxon>
        <taxon>Synchytriales</taxon>
        <taxon>Synchytriaceae</taxon>
        <taxon>Synchytrium</taxon>
    </lineage>
</organism>
<dbReference type="GeneID" id="42004025"/>
<dbReference type="STRING" id="1806994.A0A507C083"/>
<evidence type="ECO:0000313" key="11">
    <source>
        <dbReference type="Proteomes" id="UP000319731"/>
    </source>
</evidence>
<evidence type="ECO:0000256" key="1">
    <source>
        <dbReference type="ARBA" id="ARBA00004123"/>
    </source>
</evidence>
<feature type="domain" description="Pre-mRNA processing factor 4 (PRP4)-like" evidence="9">
    <location>
        <begin position="91"/>
        <end position="143"/>
    </location>
</feature>
<comment type="similarity">
    <text evidence="2">Belongs to the PRP18 family.</text>
</comment>
<evidence type="ECO:0000313" key="10">
    <source>
        <dbReference type="EMBL" id="TPX34487.1"/>
    </source>
</evidence>
<dbReference type="OrthoDB" id="10261918at2759"/>
<dbReference type="SUPFAM" id="SSF158230">
    <property type="entry name" value="PRP4-like"/>
    <property type="match status" value="1"/>
</dbReference>
<evidence type="ECO:0000256" key="2">
    <source>
        <dbReference type="ARBA" id="ARBA00008137"/>
    </source>
</evidence>
<evidence type="ECO:0000259" key="9">
    <source>
        <dbReference type="SMART" id="SM00500"/>
    </source>
</evidence>
<dbReference type="RefSeq" id="XP_031025207.1">
    <property type="nucleotide sequence ID" value="XM_031168728.1"/>
</dbReference>